<name>A0A7W4J5Q5_9PROT</name>
<evidence type="ECO:0000313" key="3">
    <source>
        <dbReference type="EMBL" id="MBB2175149.1"/>
    </source>
</evidence>
<sequence length="368" mass="40678">MKRHLVWGYVALAVIGLSLPARAAEEVRAVVVANWENGADRGDAPGEYQDWVERAHLDTKIAVRGAPDVVRRNRAGLYGVVLRHGVTDLAAFVLDPRFDFHHTYWLFTGISGIDPHAASVGSVAWARWVVDGDALREIDDRDIPKDWPYGLYAIGASRPDMLPANPNHYGSVTDVAELTKAYPLNQGLARWAFAISRKAVLADDPDIAARRRAWTGFPQAQRPPFVLMGETLGAERYWHGAGRNLWAENWVKLWTGGRGLFVMTNEESQTYQREMRTLASLGFVDASRIMVLRSGSNFALPPPGVPVTQSMGDEGPGQAVAFDNNERAGAPVLTEILSHWDRYRDRVPSIGPDDPGVSLPRPIGPYPR</sequence>
<dbReference type="PANTHER" id="PTHR38643">
    <property type="entry name" value="PURINE NUCLEOSIDE PERMEASE C285.05-RELATED"/>
    <property type="match status" value="1"/>
</dbReference>
<comment type="caution">
    <text evidence="3">The sequence shown here is derived from an EMBL/GenBank/DDBJ whole genome shotgun (WGS) entry which is preliminary data.</text>
</comment>
<dbReference type="RefSeq" id="WP_182941657.1">
    <property type="nucleotide sequence ID" value="NZ_JABEQH010000004.1"/>
</dbReference>
<dbReference type="InterPro" id="IPR009486">
    <property type="entry name" value="Pur_nuclsid_perm"/>
</dbReference>
<organism evidence="3 4">
    <name type="scientific">Gluconacetobacter johannae</name>
    <dbReference type="NCBI Taxonomy" id="112140"/>
    <lineage>
        <taxon>Bacteria</taxon>
        <taxon>Pseudomonadati</taxon>
        <taxon>Pseudomonadota</taxon>
        <taxon>Alphaproteobacteria</taxon>
        <taxon>Acetobacterales</taxon>
        <taxon>Acetobacteraceae</taxon>
        <taxon>Gluconacetobacter</taxon>
    </lineage>
</organism>
<gene>
    <name evidence="3" type="ORF">HLH21_04310</name>
</gene>
<dbReference type="AlphaFoldDB" id="A0A7W4J5Q5"/>
<feature type="chain" id="PRO_5030589667" evidence="2">
    <location>
        <begin position="24"/>
        <end position="368"/>
    </location>
</feature>
<dbReference type="Pfam" id="PF06516">
    <property type="entry name" value="NUP"/>
    <property type="match status" value="1"/>
</dbReference>
<dbReference type="PIRSF" id="PIRSF013171">
    <property type="entry name" value="Pur_nuclsid_perm"/>
    <property type="match status" value="1"/>
</dbReference>
<accession>A0A7W4J5Q5</accession>
<feature type="signal peptide" evidence="2">
    <location>
        <begin position="1"/>
        <end position="23"/>
    </location>
</feature>
<protein>
    <submittedName>
        <fullName evidence="3">Purine nucleoside permease</fullName>
    </submittedName>
</protein>
<evidence type="ECO:0000256" key="1">
    <source>
        <dbReference type="SAM" id="MobiDB-lite"/>
    </source>
</evidence>
<proteinExistence type="predicted"/>
<feature type="region of interest" description="Disordered" evidence="1">
    <location>
        <begin position="347"/>
        <end position="368"/>
    </location>
</feature>
<evidence type="ECO:0000256" key="2">
    <source>
        <dbReference type="SAM" id="SignalP"/>
    </source>
</evidence>
<dbReference type="GO" id="GO:0055085">
    <property type="term" value="P:transmembrane transport"/>
    <property type="evidence" value="ECO:0007669"/>
    <property type="project" value="InterPro"/>
</dbReference>
<keyword evidence="4" id="KW-1185">Reference proteome</keyword>
<dbReference type="Proteomes" id="UP000561066">
    <property type="component" value="Unassembled WGS sequence"/>
</dbReference>
<dbReference type="PANTHER" id="PTHR38643:SF1">
    <property type="entry name" value="PURINE NUCLEOSIDE PERMEASE C285.05-RELATED"/>
    <property type="match status" value="1"/>
</dbReference>
<keyword evidence="2" id="KW-0732">Signal</keyword>
<reference evidence="3 4" key="1">
    <citation type="submission" date="2020-04" db="EMBL/GenBank/DDBJ databases">
        <title>Description of novel Gluconacetobacter.</title>
        <authorList>
            <person name="Sombolestani A."/>
        </authorList>
    </citation>
    <scope>NUCLEOTIDE SEQUENCE [LARGE SCALE GENOMIC DNA]</scope>
    <source>
        <strain evidence="3 4">LMG 21312</strain>
    </source>
</reference>
<dbReference type="EMBL" id="JABEQH010000004">
    <property type="protein sequence ID" value="MBB2175149.1"/>
    <property type="molecule type" value="Genomic_DNA"/>
</dbReference>
<evidence type="ECO:0000313" key="4">
    <source>
        <dbReference type="Proteomes" id="UP000561066"/>
    </source>
</evidence>